<protein>
    <submittedName>
        <fullName evidence="1">IPExxxVDY family protein</fullName>
    </submittedName>
</protein>
<keyword evidence="3" id="KW-1185">Reference proteome</keyword>
<evidence type="ECO:0000313" key="2">
    <source>
        <dbReference type="EMBL" id="MDN3709570.1"/>
    </source>
</evidence>
<sequence length="167" mass="19671">MAAPKNKNIVKFALDCFDFNDFELIAIQSGLEDYRLAFHLNKILHLYLVREKKDIHLTNDKGDSFFSYYVYEDLKQDLIWRLIENKTNILSKEMKQGSLFNELSHPFETSTYLIPELKNFDYLLQIENVDVFYSSDEIIHQISDIRNVSTVYAANTENIKSINNLIF</sequence>
<accession>A0ABT8CVM0</accession>
<proteinExistence type="predicted"/>
<reference evidence="1" key="3">
    <citation type="submission" date="2023-06" db="EMBL/GenBank/DDBJ databases">
        <authorList>
            <person name="Lucena T."/>
            <person name="Sun Q."/>
        </authorList>
    </citation>
    <scope>NUCLEOTIDE SEQUENCE</scope>
    <source>
        <strain evidence="1">CECT 7184</strain>
    </source>
</reference>
<dbReference type="NCBIfam" id="NF033205">
    <property type="entry name" value="IPExxxVDY"/>
    <property type="match status" value="1"/>
</dbReference>
<reference evidence="1" key="1">
    <citation type="journal article" date="2014" name="Int. J. Syst. Evol. Microbiol.">
        <title>Complete genome of a new Firmicutes species belonging to the dominant human colonic microbiota ('Ruminococcus bicirculans') reveals two chromosomes and a selective capacity to utilize plant glucans.</title>
        <authorList>
            <consortium name="NISC Comparative Sequencing Program"/>
            <person name="Wegmann U."/>
            <person name="Louis P."/>
            <person name="Goesmann A."/>
            <person name="Henrissat B."/>
            <person name="Duncan S.H."/>
            <person name="Flint H.J."/>
        </authorList>
    </citation>
    <scope>NUCLEOTIDE SEQUENCE</scope>
    <source>
        <strain evidence="1">CECT 7184</strain>
    </source>
</reference>
<evidence type="ECO:0000313" key="1">
    <source>
        <dbReference type="EMBL" id="MDN3708485.1"/>
    </source>
</evidence>
<dbReference type="EMBL" id="JAUFQU010000001">
    <property type="protein sequence ID" value="MDN3708485.1"/>
    <property type="molecule type" value="Genomic_DNA"/>
</dbReference>
<gene>
    <name evidence="1" type="ORF">QW060_15390</name>
    <name evidence="2" type="ORF">QW060_21595</name>
</gene>
<comment type="caution">
    <text evidence="1">The sequence shown here is derived from an EMBL/GenBank/DDBJ whole genome shotgun (WGS) entry which is preliminary data.</text>
</comment>
<evidence type="ECO:0000313" key="3">
    <source>
        <dbReference type="Proteomes" id="UP001242368"/>
    </source>
</evidence>
<dbReference type="Proteomes" id="UP001242368">
    <property type="component" value="Unassembled WGS sequence"/>
</dbReference>
<organism evidence="1 3">
    <name type="scientific">Paenimyroides ceti</name>
    <dbReference type="NCBI Taxonomy" id="395087"/>
    <lineage>
        <taxon>Bacteria</taxon>
        <taxon>Pseudomonadati</taxon>
        <taxon>Bacteroidota</taxon>
        <taxon>Flavobacteriia</taxon>
        <taxon>Flavobacteriales</taxon>
        <taxon>Flavobacteriaceae</taxon>
        <taxon>Paenimyroides</taxon>
    </lineage>
</organism>
<reference evidence="3" key="2">
    <citation type="journal article" date="2019" name="Int. J. Syst. Evol. Microbiol.">
        <title>The Global Catalogue of Microorganisms (GCM) 10K type strain sequencing project: providing services to taxonomists for standard genome sequencing and annotation.</title>
        <authorList>
            <consortium name="The Broad Institute Genomics Platform"/>
            <consortium name="The Broad Institute Genome Sequencing Center for Infectious Disease"/>
            <person name="Wu L."/>
            <person name="Ma J."/>
        </authorList>
    </citation>
    <scope>NUCLEOTIDE SEQUENCE [LARGE SCALE GENOMIC DNA]</scope>
    <source>
        <strain evidence="3">CECT 7184</strain>
    </source>
</reference>
<dbReference type="EMBL" id="JAUFQU010000043">
    <property type="protein sequence ID" value="MDN3709570.1"/>
    <property type="molecule type" value="Genomic_DNA"/>
</dbReference>
<dbReference type="InterPro" id="IPR047690">
    <property type="entry name" value="IPExxxVDY_fam"/>
</dbReference>
<name>A0ABT8CVM0_9FLAO</name>
<dbReference type="RefSeq" id="WP_290364349.1">
    <property type="nucleotide sequence ID" value="NZ_JAUFQU010000001.1"/>
</dbReference>